<name>A0A4R0YR11_9GAMM</name>
<feature type="signal peptide" evidence="2">
    <location>
        <begin position="1"/>
        <end position="19"/>
    </location>
</feature>
<protein>
    <submittedName>
        <fullName evidence="3">Uncharacterized protein</fullName>
    </submittedName>
</protein>
<keyword evidence="2" id="KW-0732">Signal</keyword>
<accession>A0A4R0YR11</accession>
<evidence type="ECO:0000256" key="2">
    <source>
        <dbReference type="SAM" id="SignalP"/>
    </source>
</evidence>
<dbReference type="EMBL" id="SJTG01000002">
    <property type="protein sequence ID" value="TCI11419.1"/>
    <property type="molecule type" value="Genomic_DNA"/>
</dbReference>
<dbReference type="PROSITE" id="PS51257">
    <property type="entry name" value="PROKAR_LIPOPROTEIN"/>
    <property type="match status" value="1"/>
</dbReference>
<evidence type="ECO:0000256" key="1">
    <source>
        <dbReference type="SAM" id="MobiDB-lite"/>
    </source>
</evidence>
<feature type="region of interest" description="Disordered" evidence="1">
    <location>
        <begin position="27"/>
        <end position="58"/>
    </location>
</feature>
<comment type="caution">
    <text evidence="3">The sequence shown here is derived from an EMBL/GenBank/DDBJ whole genome shotgun (WGS) entry which is preliminary data.</text>
</comment>
<keyword evidence="4" id="KW-1185">Reference proteome</keyword>
<evidence type="ECO:0000313" key="3">
    <source>
        <dbReference type="EMBL" id="TCI11419.1"/>
    </source>
</evidence>
<feature type="chain" id="PRO_5020271671" evidence="2">
    <location>
        <begin position="20"/>
        <end position="144"/>
    </location>
</feature>
<dbReference type="AlphaFoldDB" id="A0A4R0YR11"/>
<sequence>MLRCYRLAPLLLAGALVIAGCAGKPTARPAPPPAHTTTGAAPVAATRPAGPAGPALPDKTGIPACDDYLASYVACHRAAAIWPPDQIQGHYDEMRTNLLRDSLDPEVRPQLGSRCTSLALGLRQALHGKSCTQPSAAPAGAGSP</sequence>
<organism evidence="3 4">
    <name type="scientific">Dyella soli</name>
    <dbReference type="NCBI Taxonomy" id="522319"/>
    <lineage>
        <taxon>Bacteria</taxon>
        <taxon>Pseudomonadati</taxon>
        <taxon>Pseudomonadota</taxon>
        <taxon>Gammaproteobacteria</taxon>
        <taxon>Lysobacterales</taxon>
        <taxon>Rhodanobacteraceae</taxon>
        <taxon>Dyella</taxon>
    </lineage>
</organism>
<feature type="compositionally biased region" description="Low complexity" evidence="1">
    <location>
        <begin position="35"/>
        <end position="57"/>
    </location>
</feature>
<reference evidence="3 4" key="1">
    <citation type="submission" date="2019-02" db="EMBL/GenBank/DDBJ databases">
        <title>Dyella amyloliquefaciens sp. nov., isolated from forest soil.</title>
        <authorList>
            <person name="Gao Z.-H."/>
            <person name="Qiu L.-H."/>
        </authorList>
    </citation>
    <scope>NUCLEOTIDE SEQUENCE [LARGE SCALE GENOMIC DNA]</scope>
    <source>
        <strain evidence="3 4">KACC 12747</strain>
    </source>
</reference>
<evidence type="ECO:0000313" key="4">
    <source>
        <dbReference type="Proteomes" id="UP000291822"/>
    </source>
</evidence>
<gene>
    <name evidence="3" type="ORF">EZM97_17465</name>
</gene>
<dbReference type="Proteomes" id="UP000291822">
    <property type="component" value="Unassembled WGS sequence"/>
</dbReference>
<proteinExistence type="predicted"/>